<protein>
    <submittedName>
        <fullName evidence="1">Uncharacterized protein</fullName>
    </submittedName>
</protein>
<accession>A0A2W7HTP6</accession>
<proteinExistence type="predicted"/>
<reference evidence="1 2" key="1">
    <citation type="submission" date="2018-06" db="EMBL/GenBank/DDBJ databases">
        <title>Genomic Encyclopedia of Archaeal and Bacterial Type Strains, Phase II (KMG-II): from individual species to whole genera.</title>
        <authorList>
            <person name="Goeker M."/>
        </authorList>
    </citation>
    <scope>NUCLEOTIDE SEQUENCE [LARGE SCALE GENOMIC DNA]</scope>
    <source>
        <strain evidence="1 2">DSM 15361</strain>
    </source>
</reference>
<dbReference type="EMBL" id="QKYV01000018">
    <property type="protein sequence ID" value="PZW37597.1"/>
    <property type="molecule type" value="Genomic_DNA"/>
</dbReference>
<dbReference type="AlphaFoldDB" id="A0A2W7HTP6"/>
<sequence>MKKIPIILIIFLYVTNGNAQHFLETFDKKYLDTWGTSQLIDEFGDVSNTTVLTFITNGEYKDKQNQTIKIPVVVLVNNEENYISFDLYDEQYKIFKKINFNGATLLKDMSSGEISKYYFSQKKWCSLLAPITNDENRAIPVKLILDGNGQDLKFKIKKLSWGTSTIIGEYNFTIKAWNNEQRKLFKK</sequence>
<dbReference type="RefSeq" id="WP_111542129.1">
    <property type="nucleotide sequence ID" value="NZ_QKYV01000018.1"/>
</dbReference>
<name>A0A2W7HTP6_9FLAO</name>
<dbReference type="Proteomes" id="UP000249542">
    <property type="component" value="Unassembled WGS sequence"/>
</dbReference>
<gene>
    <name evidence="1" type="ORF">LX95_02879</name>
</gene>
<organism evidence="1 2">
    <name type="scientific">Mesonia algae</name>
    <dbReference type="NCBI Taxonomy" id="213248"/>
    <lineage>
        <taxon>Bacteria</taxon>
        <taxon>Pseudomonadati</taxon>
        <taxon>Bacteroidota</taxon>
        <taxon>Flavobacteriia</taxon>
        <taxon>Flavobacteriales</taxon>
        <taxon>Flavobacteriaceae</taxon>
        <taxon>Mesonia</taxon>
    </lineage>
</organism>
<keyword evidence="2" id="KW-1185">Reference proteome</keyword>
<comment type="caution">
    <text evidence="1">The sequence shown here is derived from an EMBL/GenBank/DDBJ whole genome shotgun (WGS) entry which is preliminary data.</text>
</comment>
<evidence type="ECO:0000313" key="2">
    <source>
        <dbReference type="Proteomes" id="UP000249542"/>
    </source>
</evidence>
<evidence type="ECO:0000313" key="1">
    <source>
        <dbReference type="EMBL" id="PZW37597.1"/>
    </source>
</evidence>